<feature type="domain" description="N-acetyltransferase" evidence="1">
    <location>
        <begin position="22"/>
        <end position="167"/>
    </location>
</feature>
<dbReference type="Gene3D" id="3.40.630.30">
    <property type="match status" value="1"/>
</dbReference>
<dbReference type="SUPFAM" id="SSF55729">
    <property type="entry name" value="Acyl-CoA N-acyltransferases (Nat)"/>
    <property type="match status" value="1"/>
</dbReference>
<reference evidence="2 5" key="3">
    <citation type="submission" date="2019-06" db="EMBL/GenBank/DDBJ databases">
        <title>Whole genome shotgun sequence of Brevibacillus reuszeri NBRC 15719.</title>
        <authorList>
            <person name="Hosoyama A."/>
            <person name="Uohara A."/>
            <person name="Ohji S."/>
            <person name="Ichikawa N."/>
        </authorList>
    </citation>
    <scope>NUCLEOTIDE SEQUENCE [LARGE SCALE GENOMIC DNA]</scope>
    <source>
        <strain evidence="2 5">NBRC 15719</strain>
    </source>
</reference>
<evidence type="ECO:0000313" key="2">
    <source>
        <dbReference type="EMBL" id="GED67911.1"/>
    </source>
</evidence>
<dbReference type="AlphaFoldDB" id="A0A0K9Z1Y9"/>
<dbReference type="InterPro" id="IPR000182">
    <property type="entry name" value="GNAT_dom"/>
</dbReference>
<keyword evidence="5" id="KW-1185">Reference proteome</keyword>
<dbReference type="Proteomes" id="UP000036834">
    <property type="component" value="Unassembled WGS sequence"/>
</dbReference>
<dbReference type="PANTHER" id="PTHR43415">
    <property type="entry name" value="SPERMIDINE N(1)-ACETYLTRANSFERASE"/>
    <property type="match status" value="1"/>
</dbReference>
<comment type="caution">
    <text evidence="3">The sequence shown here is derived from an EMBL/GenBank/DDBJ whole genome shotgun (WGS) entry which is preliminary data.</text>
</comment>
<gene>
    <name evidence="3" type="ORF">ADS79_01910</name>
    <name evidence="2" type="ORF">BRE01_16130</name>
</gene>
<evidence type="ECO:0000313" key="4">
    <source>
        <dbReference type="Proteomes" id="UP000036834"/>
    </source>
</evidence>
<dbReference type="InterPro" id="IPR016181">
    <property type="entry name" value="Acyl_CoA_acyltransferase"/>
</dbReference>
<dbReference type="Pfam" id="PF13302">
    <property type="entry name" value="Acetyltransf_3"/>
    <property type="match status" value="1"/>
</dbReference>
<evidence type="ECO:0000313" key="5">
    <source>
        <dbReference type="Proteomes" id="UP000319578"/>
    </source>
</evidence>
<name>A0A0K9Z1Y9_9BACL</name>
<dbReference type="PROSITE" id="PS51186">
    <property type="entry name" value="GNAT"/>
    <property type="match status" value="1"/>
</dbReference>
<proteinExistence type="predicted"/>
<reference evidence="4" key="1">
    <citation type="submission" date="2015-07" db="EMBL/GenBank/DDBJ databases">
        <title>Genome sequencing project for genomic taxonomy and phylogenomics of Bacillus-like bacteria.</title>
        <authorList>
            <person name="Liu B."/>
            <person name="Wang J."/>
            <person name="Zhu Y."/>
            <person name="Liu G."/>
            <person name="Chen Q."/>
            <person name="Chen Z."/>
            <person name="Lan J."/>
            <person name="Che J."/>
            <person name="Ge C."/>
            <person name="Shi H."/>
            <person name="Pan Z."/>
            <person name="Liu X."/>
        </authorList>
    </citation>
    <scope>NUCLEOTIDE SEQUENCE [LARGE SCALE GENOMIC DNA]</scope>
    <source>
        <strain evidence="4">DSM 9887</strain>
    </source>
</reference>
<keyword evidence="3" id="KW-0808">Transferase</keyword>
<dbReference type="STRING" id="54915.ADS79_01910"/>
<sequence>MTTSNESLFRGEFLRFTAAYPGDAEQMARFSEDFDYLRRLDSDFAVPQQPSAFAASNTRGTNNVEFMLRPLEDDRLIGFVALFKIEWNNRAAHMAMGIGHPNDRGKGYGVDALKMLLRYAFHELNLNRVGLDVISYNEPAIRAYTKAGFTEEGRMRSSVLREGKSYDRIMMSILAAEWEAMQNN</sequence>
<dbReference type="OrthoDB" id="9795206at2"/>
<dbReference type="Proteomes" id="UP000319578">
    <property type="component" value="Unassembled WGS sequence"/>
</dbReference>
<dbReference type="GO" id="GO:0016747">
    <property type="term" value="F:acyltransferase activity, transferring groups other than amino-acyl groups"/>
    <property type="evidence" value="ECO:0007669"/>
    <property type="project" value="InterPro"/>
</dbReference>
<accession>A0A0K9Z1Y9</accession>
<protein>
    <submittedName>
        <fullName evidence="2 3">Acetyltransferase</fullName>
    </submittedName>
</protein>
<reference evidence="3" key="2">
    <citation type="submission" date="2015-07" db="EMBL/GenBank/DDBJ databases">
        <title>MeaNS - Measles Nucleotide Surveillance Program.</title>
        <authorList>
            <person name="Tran T."/>
            <person name="Druce J."/>
        </authorList>
    </citation>
    <scope>NUCLEOTIDE SEQUENCE</scope>
    <source>
        <strain evidence="3">DSM 9887</strain>
    </source>
</reference>
<dbReference type="PATRIC" id="fig|54915.3.peg.5537"/>
<dbReference type="PANTHER" id="PTHR43415:SF5">
    <property type="entry name" value="ACETYLTRANSFERASE"/>
    <property type="match status" value="1"/>
</dbReference>
<evidence type="ECO:0000313" key="3">
    <source>
        <dbReference type="EMBL" id="KNB74470.1"/>
    </source>
</evidence>
<organism evidence="3 4">
    <name type="scientific">Brevibacillus reuszeri</name>
    <dbReference type="NCBI Taxonomy" id="54915"/>
    <lineage>
        <taxon>Bacteria</taxon>
        <taxon>Bacillati</taxon>
        <taxon>Bacillota</taxon>
        <taxon>Bacilli</taxon>
        <taxon>Bacillales</taxon>
        <taxon>Paenibacillaceae</taxon>
        <taxon>Brevibacillus</taxon>
    </lineage>
</organism>
<dbReference type="EMBL" id="LGIQ01000002">
    <property type="protein sequence ID" value="KNB74470.1"/>
    <property type="molecule type" value="Genomic_DNA"/>
</dbReference>
<dbReference type="RefSeq" id="WP_049736714.1">
    <property type="nucleotide sequence ID" value="NZ_BJON01000006.1"/>
</dbReference>
<evidence type="ECO:0000259" key="1">
    <source>
        <dbReference type="PROSITE" id="PS51186"/>
    </source>
</evidence>
<dbReference type="CDD" id="cd04301">
    <property type="entry name" value="NAT_SF"/>
    <property type="match status" value="1"/>
</dbReference>
<dbReference type="EMBL" id="BJON01000006">
    <property type="protein sequence ID" value="GED67911.1"/>
    <property type="molecule type" value="Genomic_DNA"/>
</dbReference>